<dbReference type="AlphaFoldDB" id="A0A1G2T164"/>
<feature type="domain" description="Aminoacyl-tRNA synthetase class Ia" evidence="16">
    <location>
        <begin position="693"/>
        <end position="827"/>
    </location>
</feature>
<feature type="short sequence motif" description="'HIGH' region" evidence="15">
    <location>
        <begin position="44"/>
        <end position="54"/>
    </location>
</feature>
<evidence type="ECO:0000259" key="17">
    <source>
        <dbReference type="Pfam" id="PF08264"/>
    </source>
</evidence>
<comment type="domain">
    <text evidence="15">IleRS has two distinct active sites: one for aminoacylation and one for editing. The misactivated valine is translocated from the active site to the editing site, which sterically excludes the correctly activated isoleucine. The single editing site contains two valyl binding pockets, one specific for each substrate (Val-AMP or Val-tRNA(Ile)).</text>
</comment>
<dbReference type="SUPFAM" id="SSF53254">
    <property type="entry name" value="Phosphoglycerate mutase-like"/>
    <property type="match status" value="1"/>
</dbReference>
<feature type="short sequence motif" description="'KMSKS' region" evidence="15">
    <location>
        <begin position="789"/>
        <end position="793"/>
    </location>
</feature>
<dbReference type="GO" id="GO:0006428">
    <property type="term" value="P:isoleucyl-tRNA aminoacylation"/>
    <property type="evidence" value="ECO:0007669"/>
    <property type="project" value="UniProtKB-UniRule"/>
</dbReference>
<evidence type="ECO:0000256" key="6">
    <source>
        <dbReference type="ARBA" id="ARBA00022598"/>
    </source>
</evidence>
<evidence type="ECO:0000256" key="1">
    <source>
        <dbReference type="ARBA" id="ARBA00001947"/>
    </source>
</evidence>
<dbReference type="FunFam" id="3.40.50.620:FF:000063">
    <property type="entry name" value="Isoleucine--tRNA ligase"/>
    <property type="match status" value="1"/>
</dbReference>
<comment type="subcellular location">
    <subcellularLocation>
        <location evidence="2 15">Cytoplasm</location>
    </subcellularLocation>
</comment>
<comment type="cofactor">
    <cofactor evidence="1 15">
        <name>Zn(2+)</name>
        <dbReference type="ChEBI" id="CHEBI:29105"/>
    </cofactor>
</comment>
<dbReference type="SMART" id="SM00855">
    <property type="entry name" value="PGAM"/>
    <property type="match status" value="1"/>
</dbReference>
<comment type="function">
    <text evidence="13 15">Catalyzes the attachment of isoleucine to tRNA(Ile). As IleRS can inadvertently accommodate and process structurally similar amino acids such as valine, to avoid such errors it has two additional distinct tRNA(Ile)-dependent editing activities. One activity is designated as 'pretransfer' editing and involves the hydrolysis of activated Val-AMP. The other activity is designated 'posttransfer' editing and involves deacylation of mischarged Val-tRNA(Ile).</text>
</comment>
<dbReference type="Proteomes" id="UP000177746">
    <property type="component" value="Unassembled WGS sequence"/>
</dbReference>
<keyword evidence="9 15" id="KW-0862">Zinc</keyword>
<comment type="subunit">
    <text evidence="4 15">Monomer.</text>
</comment>
<evidence type="ECO:0000256" key="11">
    <source>
        <dbReference type="ARBA" id="ARBA00022917"/>
    </source>
</evidence>
<dbReference type="InterPro" id="IPR014729">
    <property type="entry name" value="Rossmann-like_a/b/a_fold"/>
</dbReference>
<feature type="binding site" evidence="15">
    <location>
        <position position="792"/>
    </location>
    <ligand>
        <name>ATP</name>
        <dbReference type="ChEBI" id="CHEBI:30616"/>
    </ligand>
</feature>
<dbReference type="CDD" id="cd07961">
    <property type="entry name" value="Anticodon_Ia_Ile_ABEc"/>
    <property type="match status" value="1"/>
</dbReference>
<dbReference type="HAMAP" id="MF_02003">
    <property type="entry name" value="Ile_tRNA_synth_type2"/>
    <property type="match status" value="1"/>
</dbReference>
<dbReference type="Pfam" id="PF19302">
    <property type="entry name" value="DUF5915"/>
    <property type="match status" value="1"/>
</dbReference>
<evidence type="ECO:0000259" key="16">
    <source>
        <dbReference type="Pfam" id="PF00133"/>
    </source>
</evidence>
<dbReference type="Gene3D" id="3.90.740.10">
    <property type="entry name" value="Valyl/Leucyl/Isoleucyl-tRNA synthetase, editing domain"/>
    <property type="match status" value="1"/>
</dbReference>
<keyword evidence="12 15" id="KW-0030">Aminoacyl-tRNA synthetase</keyword>
<dbReference type="GO" id="GO:0005737">
    <property type="term" value="C:cytoplasm"/>
    <property type="evidence" value="ECO:0007669"/>
    <property type="project" value="UniProtKB-SubCell"/>
</dbReference>
<dbReference type="GO" id="GO:0008270">
    <property type="term" value="F:zinc ion binding"/>
    <property type="evidence" value="ECO:0007669"/>
    <property type="project" value="UniProtKB-UniRule"/>
</dbReference>
<evidence type="ECO:0000256" key="8">
    <source>
        <dbReference type="ARBA" id="ARBA00022741"/>
    </source>
</evidence>
<protein>
    <recommendedName>
        <fullName evidence="15">Isoleucine--tRNA ligase</fullName>
        <ecNumber evidence="15">6.1.1.5</ecNumber>
    </recommendedName>
    <alternativeName>
        <fullName evidence="15">Isoleucyl-tRNA synthetase</fullName>
        <shortName evidence="15">IleRS</shortName>
    </alternativeName>
</protein>
<evidence type="ECO:0000256" key="2">
    <source>
        <dbReference type="ARBA" id="ARBA00004496"/>
    </source>
</evidence>
<dbReference type="EMBL" id="MHVI01000024">
    <property type="protein sequence ID" value="OHA90974.1"/>
    <property type="molecule type" value="Genomic_DNA"/>
</dbReference>
<dbReference type="InterPro" id="IPR029033">
    <property type="entry name" value="His_PPase_superfam"/>
</dbReference>
<dbReference type="PANTHER" id="PTHR42780">
    <property type="entry name" value="SOLEUCYL-TRNA SYNTHETASE"/>
    <property type="match status" value="1"/>
</dbReference>
<dbReference type="InterPro" id="IPR013078">
    <property type="entry name" value="His_Pase_superF_clade-1"/>
</dbReference>
<dbReference type="InterPro" id="IPR013155">
    <property type="entry name" value="M/V/L/I-tRNA-synth_anticd-bd"/>
</dbReference>
<evidence type="ECO:0000256" key="15">
    <source>
        <dbReference type="HAMAP-Rule" id="MF_02003"/>
    </source>
</evidence>
<evidence type="ECO:0000313" key="19">
    <source>
        <dbReference type="Proteomes" id="UP000177746"/>
    </source>
</evidence>
<keyword evidence="6 15" id="KW-0436">Ligase</keyword>
<evidence type="ECO:0000256" key="9">
    <source>
        <dbReference type="ARBA" id="ARBA00022833"/>
    </source>
</evidence>
<dbReference type="SUPFAM" id="SSF52374">
    <property type="entry name" value="Nucleotidylyl transferase"/>
    <property type="match status" value="1"/>
</dbReference>
<accession>A0A1G2T164</accession>
<dbReference type="Gene3D" id="3.40.50.1240">
    <property type="entry name" value="Phosphoglycerate mutase-like"/>
    <property type="match status" value="1"/>
</dbReference>
<evidence type="ECO:0000313" key="18">
    <source>
        <dbReference type="EMBL" id="OHA90974.1"/>
    </source>
</evidence>
<keyword evidence="11 15" id="KW-0648">Protein biosynthesis</keyword>
<dbReference type="InterPro" id="IPR023586">
    <property type="entry name" value="Ile-tRNA-ligase_type2"/>
</dbReference>
<evidence type="ECO:0000256" key="7">
    <source>
        <dbReference type="ARBA" id="ARBA00022723"/>
    </source>
</evidence>
<gene>
    <name evidence="15" type="primary">ileS</name>
    <name evidence="18" type="ORF">A2665_01565</name>
</gene>
<dbReference type="GO" id="GO:0002161">
    <property type="term" value="F:aminoacyl-tRNA deacylase activity"/>
    <property type="evidence" value="ECO:0007669"/>
    <property type="project" value="InterPro"/>
</dbReference>
<evidence type="ECO:0000256" key="10">
    <source>
        <dbReference type="ARBA" id="ARBA00022840"/>
    </source>
</evidence>
<comment type="catalytic activity">
    <reaction evidence="14 15">
        <text>tRNA(Ile) + L-isoleucine + ATP = L-isoleucyl-tRNA(Ile) + AMP + diphosphate</text>
        <dbReference type="Rhea" id="RHEA:11060"/>
        <dbReference type="Rhea" id="RHEA-COMP:9666"/>
        <dbReference type="Rhea" id="RHEA-COMP:9695"/>
        <dbReference type="ChEBI" id="CHEBI:30616"/>
        <dbReference type="ChEBI" id="CHEBI:33019"/>
        <dbReference type="ChEBI" id="CHEBI:58045"/>
        <dbReference type="ChEBI" id="CHEBI:78442"/>
        <dbReference type="ChEBI" id="CHEBI:78528"/>
        <dbReference type="ChEBI" id="CHEBI:456215"/>
        <dbReference type="EC" id="6.1.1.5"/>
    </reaction>
</comment>
<dbReference type="SUPFAM" id="SSF50677">
    <property type="entry name" value="ValRS/IleRS/LeuRS editing domain"/>
    <property type="match status" value="1"/>
</dbReference>
<evidence type="ECO:0000256" key="4">
    <source>
        <dbReference type="ARBA" id="ARBA00011245"/>
    </source>
</evidence>
<reference evidence="18 19" key="1">
    <citation type="journal article" date="2016" name="Nat. Commun.">
        <title>Thousands of microbial genomes shed light on interconnected biogeochemical processes in an aquifer system.</title>
        <authorList>
            <person name="Anantharaman K."/>
            <person name="Brown C.T."/>
            <person name="Hug L.A."/>
            <person name="Sharon I."/>
            <person name="Castelle C.J."/>
            <person name="Probst A.J."/>
            <person name="Thomas B.C."/>
            <person name="Singh A."/>
            <person name="Wilkins M.J."/>
            <person name="Karaoz U."/>
            <person name="Brodie E.L."/>
            <person name="Williams K.H."/>
            <person name="Hubbard S.S."/>
            <person name="Banfield J.F."/>
        </authorList>
    </citation>
    <scope>NUCLEOTIDE SEQUENCE [LARGE SCALE GENOMIC DNA]</scope>
</reference>
<sequence>MAEKSERAQREEKILQFWKEHKIFEKSVEKDSPRGEFVFYDGPPFATGLPHYGSLLSSIIKDVIPRYKTMRGFRVRRRWGWDCHGLPIENMVEQELGIKNKKEIEEMGAAKFNAACRNSVLRFLDEWKRFIDRIGRFVDYDNSYKTMNNTYIESVWWALKNIHKNGLLYEGRKVLLYCPHCETPLAKAEVAMDHSYKNVTEESVTVEFRVKGEDNRSFLAWTTTPWTLPGNVALAVNPDIDYVEIEKKDMGAGALVRFILAKDRLQNIFANEEYKIVKEMKGSELVGLEYEPLYEIPAVKDTGKKAWYVTRADFVTTDEGTGIVHTAVIYGENDYDLGLKLDLPMVPLLDSSANFNNQAPDFIRGQYFKKAEKVIKEDLEKRGLLFRREMNTHSYPHCHRCDTALLYNALSSWFINIQQVKKRMIKLNEKINWIPEHLKHGRFLNIVENAPDWTISRNRYWASPLPIWKDEDGKIYVIGSIDELKKMTRKSGNKYFVMRHGEAENNVKRVVSASNVPHHLTALGKEQTRQAAKKLLSEKIDIIVASPMTRVRETTELVSEILKLNPGSVKFDERLREFDAGEFDGRSEDEIKAYFSKHNIFTEGVPGGETFITTKRRVGTTLQDLEATYQGKNILIITHKICAWLLVAAAKRLDNPGAEGLSIYMKNGEVITLDTPSLPCNEDFELDLHRPYIDEVALISEEGEPLKRIPEVIDGWVESGSMPFAEYHYPFEDEKTFKKHFPADFIAEYIAQTRTWFYYMHAVATLLFDNISFRNVLTTGTILAEDGSKMSKSKGNYTDPIVNLDLFGADALRYYLMSSVVMQAEDIRFINDEVRQVHNQVLNIIWNSFKFYELYADDEYSNTPHASKCVLDRWILSRLDELTETVTQGMDAYDTVRATRPMKEFISDFSTWYIRRSRERFKGDDQEDKAFAIVTTRYVLLELSKLLAPITPFIAEDIYQKIRRPGDRESVHLEDWPTVKKSSSNDKKIIKDMAETRRIASLALEARSRVDIKVRQSLNELKIRSKELGEEFLSLIARELNVKRVTIEDNLATEVELDTRITPELEEEGKLRDVIRMIQDFRKEKDLSPKDKIKYEVPDNLKELFAKYAEDIKKATNIEF</sequence>
<name>A0A1G2T164_9BACT</name>
<evidence type="ECO:0000256" key="3">
    <source>
        <dbReference type="ARBA" id="ARBA00007078"/>
    </source>
</evidence>
<dbReference type="Gene3D" id="3.40.50.620">
    <property type="entry name" value="HUPs"/>
    <property type="match status" value="2"/>
</dbReference>
<evidence type="ECO:0000256" key="14">
    <source>
        <dbReference type="ARBA" id="ARBA00048359"/>
    </source>
</evidence>
<dbReference type="GO" id="GO:0005524">
    <property type="term" value="F:ATP binding"/>
    <property type="evidence" value="ECO:0007669"/>
    <property type="project" value="UniProtKB-UniRule"/>
</dbReference>
<dbReference type="GO" id="GO:0004822">
    <property type="term" value="F:isoleucine-tRNA ligase activity"/>
    <property type="evidence" value="ECO:0007669"/>
    <property type="project" value="UniProtKB-UniRule"/>
</dbReference>
<keyword evidence="7 15" id="KW-0479">Metal-binding</keyword>
<evidence type="ECO:0000256" key="5">
    <source>
        <dbReference type="ARBA" id="ARBA00022490"/>
    </source>
</evidence>
<organism evidence="18 19">
    <name type="scientific">Candidatus Zambryskibacteria bacterium RIFCSPHIGHO2_01_FULL_46_30</name>
    <dbReference type="NCBI Taxonomy" id="1802739"/>
    <lineage>
        <taxon>Bacteria</taxon>
        <taxon>Candidatus Zambryskiibacteriota</taxon>
    </lineage>
</organism>
<keyword evidence="10 15" id="KW-0067">ATP-binding</keyword>
<dbReference type="CDD" id="cd07067">
    <property type="entry name" value="HP_PGM_like"/>
    <property type="match status" value="1"/>
</dbReference>
<dbReference type="SUPFAM" id="SSF47323">
    <property type="entry name" value="Anticodon-binding domain of a subclass of class I aminoacyl-tRNA synthetases"/>
    <property type="match status" value="1"/>
</dbReference>
<evidence type="ECO:0000256" key="12">
    <source>
        <dbReference type="ARBA" id="ARBA00023146"/>
    </source>
</evidence>
<feature type="domain" description="Aminoacyl-tRNA synthetase class Ia" evidence="16">
    <location>
        <begin position="13"/>
        <end position="491"/>
    </location>
</feature>
<feature type="domain" description="Methionyl/Valyl/Leucyl/Isoleucyl-tRNA synthetase anticodon-binding" evidence="17">
    <location>
        <begin position="872"/>
        <end position="1018"/>
    </location>
</feature>
<comment type="similarity">
    <text evidence="3 15">Belongs to the class-I aminoacyl-tRNA synthetase family. IleS type 2 subfamily.</text>
</comment>
<dbReference type="Pfam" id="PF08264">
    <property type="entry name" value="Anticodon_1"/>
    <property type="match status" value="1"/>
</dbReference>
<evidence type="ECO:0000256" key="13">
    <source>
        <dbReference type="ARBA" id="ARBA00025217"/>
    </source>
</evidence>
<dbReference type="PANTHER" id="PTHR42780:SF1">
    <property type="entry name" value="ISOLEUCINE--TRNA LIGASE, CYTOPLASMIC"/>
    <property type="match status" value="1"/>
</dbReference>
<comment type="caution">
    <text evidence="18">The sequence shown here is derived from an EMBL/GenBank/DDBJ whole genome shotgun (WGS) entry which is preliminary data.</text>
</comment>
<keyword evidence="5 15" id="KW-0963">Cytoplasm</keyword>
<dbReference type="EC" id="6.1.1.5" evidence="15"/>
<dbReference type="InterPro" id="IPR002300">
    <property type="entry name" value="aa-tRNA-synth_Ia"/>
</dbReference>
<dbReference type="Pfam" id="PF00300">
    <property type="entry name" value="His_Phos_1"/>
    <property type="match status" value="1"/>
</dbReference>
<dbReference type="InterPro" id="IPR009080">
    <property type="entry name" value="tRNAsynth_Ia_anticodon-bd"/>
</dbReference>
<dbReference type="InterPro" id="IPR033709">
    <property type="entry name" value="Anticodon_Ile_ABEc"/>
</dbReference>
<keyword evidence="8 15" id="KW-0547">Nucleotide-binding</keyword>
<dbReference type="Pfam" id="PF00133">
    <property type="entry name" value="tRNA-synt_1"/>
    <property type="match status" value="2"/>
</dbReference>
<dbReference type="GO" id="GO:0000049">
    <property type="term" value="F:tRNA binding"/>
    <property type="evidence" value="ECO:0007669"/>
    <property type="project" value="InterPro"/>
</dbReference>
<dbReference type="Gene3D" id="1.10.730.10">
    <property type="entry name" value="Isoleucyl-tRNA Synthetase, Domain 1"/>
    <property type="match status" value="1"/>
</dbReference>
<dbReference type="PRINTS" id="PR00984">
    <property type="entry name" value="TRNASYNTHILE"/>
</dbReference>
<proteinExistence type="inferred from homology"/>
<dbReference type="InterPro" id="IPR002301">
    <property type="entry name" value="Ile-tRNA-ligase"/>
</dbReference>
<dbReference type="InterPro" id="IPR009008">
    <property type="entry name" value="Val/Leu/Ile-tRNA-synth_edit"/>
</dbReference>